<dbReference type="SUPFAM" id="SSF53383">
    <property type="entry name" value="PLP-dependent transferases"/>
    <property type="match status" value="1"/>
</dbReference>
<evidence type="ECO:0000256" key="2">
    <source>
        <dbReference type="ARBA" id="ARBA00006966"/>
    </source>
</evidence>
<dbReference type="Proteomes" id="UP000268823">
    <property type="component" value="Unassembled WGS sequence"/>
</dbReference>
<proteinExistence type="inferred from homology"/>
<comment type="similarity">
    <text evidence="2">Belongs to the threonine aldolase family.</text>
</comment>
<evidence type="ECO:0000256" key="8">
    <source>
        <dbReference type="SAM" id="MobiDB-lite"/>
    </source>
</evidence>
<feature type="domain" description="FAD-binding" evidence="10">
    <location>
        <begin position="27"/>
        <end position="395"/>
    </location>
</feature>
<evidence type="ECO:0008006" key="13">
    <source>
        <dbReference type="Google" id="ProtNLM"/>
    </source>
</evidence>
<evidence type="ECO:0000259" key="9">
    <source>
        <dbReference type="Pfam" id="PF01212"/>
    </source>
</evidence>
<dbReference type="GO" id="GO:0008732">
    <property type="term" value="F:L-allo-threonine aldolase activity"/>
    <property type="evidence" value="ECO:0007669"/>
    <property type="project" value="TreeGrafter"/>
</dbReference>
<keyword evidence="3" id="KW-0285">Flavoprotein</keyword>
<evidence type="ECO:0000256" key="6">
    <source>
        <dbReference type="ARBA" id="ARBA00023002"/>
    </source>
</evidence>
<dbReference type="InterPro" id="IPR023603">
    <property type="entry name" value="Low_specificity_L-TA-like"/>
</dbReference>
<dbReference type="Gene3D" id="3.90.1150.10">
    <property type="entry name" value="Aspartate Aminotransferase, domain 1"/>
    <property type="match status" value="1"/>
</dbReference>
<dbReference type="Gene3D" id="3.40.640.10">
    <property type="entry name" value="Type I PLP-dependent aspartate aminotransferase-like (Major domain)"/>
    <property type="match status" value="1"/>
</dbReference>
<evidence type="ECO:0000259" key="10">
    <source>
        <dbReference type="Pfam" id="PF01494"/>
    </source>
</evidence>
<dbReference type="InterPro" id="IPR002938">
    <property type="entry name" value="FAD-bd"/>
</dbReference>
<dbReference type="InterPro" id="IPR015421">
    <property type="entry name" value="PyrdxlP-dep_Trfase_major"/>
</dbReference>
<comment type="cofactor">
    <cofactor evidence="1">
        <name>pyridoxal 5'-phosphate</name>
        <dbReference type="ChEBI" id="CHEBI:597326"/>
    </cofactor>
</comment>
<evidence type="ECO:0000256" key="5">
    <source>
        <dbReference type="ARBA" id="ARBA00022898"/>
    </source>
</evidence>
<dbReference type="PANTHER" id="PTHR48097">
    <property type="entry name" value="L-THREONINE ALDOLASE-RELATED"/>
    <property type="match status" value="1"/>
</dbReference>
<accession>A0A3M7G6E5</accession>
<dbReference type="GO" id="GO:0016491">
    <property type="term" value="F:oxidoreductase activity"/>
    <property type="evidence" value="ECO:0007669"/>
    <property type="project" value="UniProtKB-KW"/>
</dbReference>
<feature type="domain" description="Aromatic amino acid beta-eliminating lyase/threonine aldolase" evidence="9">
    <location>
        <begin position="707"/>
        <end position="993"/>
    </location>
</feature>
<sequence length="1060" mass="116810">MFGPPPNDSTRIPHRGPTSKSEDGALETTFLIIGAGPAGAALACFLAQHGYTGIMLSSAPGTAKEPRAHITNPAALECLRDIGLEADVNRAGTTGDHMQHTRWCHDMAGDEYARIYSWGNQPEKKGEYEAASPCRHTDVPQTQLEPILVKHATVKGWKVRFDSTFERFERDAPNGPITSHITDNLTGLSYTIRSKYLFGCDGARSAIMRQLEIPLKKEPGQGLALNVLVEADLRQHMEHRTGNLHWIMQPDAIHPPWGWATILRMVKAWSEWMFIVFPEPGFSDYSVRPSNEEYVKRVKEWIGDDTIPVKILDAAKWYINEIVAEKYSDGNIFCLGDAVHRHPPLNGLGSNTCVQDAFNLAWKLAYIEQGHAKPELLDSYSLERQPIGAGVIQRANQGLRDHVHVWEALGVLPDDVEERKRQHAELSAPTPAGRERRKNLQDAVKYTEHEFGGIGIEMNQRYDSGAVYFGDEAAAQQAPPSDPVLQYQLSTYPGSRLPHAWLNKRSPAEAPISTIDLAGHGAFCLLTGIGGDAWKQAVEEARSTLSVPISAYSIGWKQDWEDVYGDWARRREIEEDGCVLLRPDRTVCWRSMGMRDNCKEALLKVLNSVLYMTFLIRLKQLPTSRSFEPHPVHCWLHLCLSGQGRWSSVGRKSRPCLLRQQYPRSMATADGAAALKQSDVKQEAQHLANGSVPVNNNWSSPGPAAYDFRSDVVTTPTTRMLNAIASTTLLDDVFQDDPTTNDLEAFIANLTGKEAALLVLSGTMGNQVSIRTHLGAPPHSVVTDHRSHILEWEAGGVASLCGALVKPVTPSNGRYVTLEDVQKQTVLSDDIHACPTKLISLENTLAGIVLPLDECQRLSRWARDNGVLMHLDGARLWEAVAAGAGSLKEYCDCFDSVSLCFSKGLGAPIGSIIAGTKPFRERARWIRKSIGGGLRQAGVVTAAARVAVEDTFLGGTLQASHERARQIAKMWEGYGGKTTNPVETNMVWFDLDAAGISTNDFIKEGEKVGLRLMGGRLVVHYQIGEDAVARLEKLMQVVLKGGKTNGTAKHAPEKLQFPTE</sequence>
<protein>
    <recommendedName>
        <fullName evidence="13">FAD-binding domain-containing protein</fullName>
    </recommendedName>
</protein>
<dbReference type="GO" id="GO:0071949">
    <property type="term" value="F:FAD binding"/>
    <property type="evidence" value="ECO:0007669"/>
    <property type="project" value="InterPro"/>
</dbReference>
<evidence type="ECO:0000256" key="4">
    <source>
        <dbReference type="ARBA" id="ARBA00022827"/>
    </source>
</evidence>
<keyword evidence="6" id="KW-0560">Oxidoreductase</keyword>
<dbReference type="Gene3D" id="3.40.30.120">
    <property type="match status" value="1"/>
</dbReference>
<evidence type="ECO:0000256" key="7">
    <source>
        <dbReference type="ARBA" id="ARBA00023239"/>
    </source>
</evidence>
<dbReference type="EMBL" id="QWIR01000001">
    <property type="protein sequence ID" value="RMY96563.1"/>
    <property type="molecule type" value="Genomic_DNA"/>
</dbReference>
<dbReference type="InterPro" id="IPR015424">
    <property type="entry name" value="PyrdxlP-dep_Trfase"/>
</dbReference>
<dbReference type="OrthoDB" id="2690153at2759"/>
<dbReference type="PANTHER" id="PTHR48097:SF9">
    <property type="entry name" value="L-THREONINE ALDOLASE"/>
    <property type="match status" value="1"/>
</dbReference>
<evidence type="ECO:0000256" key="3">
    <source>
        <dbReference type="ARBA" id="ARBA00022630"/>
    </source>
</evidence>
<dbReference type="FunFam" id="3.40.640.10:FF:000030">
    <property type="entry name" value="Low-specificity L-threonine aldolase"/>
    <property type="match status" value="1"/>
</dbReference>
<feature type="region of interest" description="Disordered" evidence="8">
    <location>
        <begin position="1"/>
        <end position="23"/>
    </location>
</feature>
<dbReference type="InterPro" id="IPR001597">
    <property type="entry name" value="ArAA_b-elim_lyase/Thr_aldolase"/>
</dbReference>
<evidence type="ECO:0000313" key="11">
    <source>
        <dbReference type="EMBL" id="RMY96563.1"/>
    </source>
</evidence>
<name>A0A3M7G6E5_HORWE</name>
<comment type="caution">
    <text evidence="11">The sequence shown here is derived from an EMBL/GenBank/DDBJ whole genome shotgun (WGS) entry which is preliminary data.</text>
</comment>
<dbReference type="VEuPathDB" id="FungiDB:BTJ68_05422"/>
<reference evidence="11 12" key="1">
    <citation type="journal article" date="2018" name="BMC Genomics">
        <title>Genomic evidence for intraspecific hybridization in a clonal and extremely halotolerant yeast.</title>
        <authorList>
            <person name="Gostincar C."/>
            <person name="Stajich J.E."/>
            <person name="Zupancic J."/>
            <person name="Zalar P."/>
            <person name="Gunde-Cimerman N."/>
        </authorList>
    </citation>
    <scope>NUCLEOTIDE SEQUENCE [LARGE SCALE GENOMIC DNA]</scope>
    <source>
        <strain evidence="11 12">EXF-2788</strain>
    </source>
</reference>
<evidence type="ECO:0000313" key="12">
    <source>
        <dbReference type="Proteomes" id="UP000268823"/>
    </source>
</evidence>
<evidence type="ECO:0000256" key="1">
    <source>
        <dbReference type="ARBA" id="ARBA00001933"/>
    </source>
</evidence>
<dbReference type="GO" id="GO:0006567">
    <property type="term" value="P:L-threonine catabolic process"/>
    <property type="evidence" value="ECO:0007669"/>
    <property type="project" value="TreeGrafter"/>
</dbReference>
<dbReference type="AlphaFoldDB" id="A0A3M7G6E5"/>
<dbReference type="Pfam" id="PF21274">
    <property type="entry name" value="Rng_hyd_C"/>
    <property type="match status" value="1"/>
</dbReference>
<gene>
    <name evidence="11" type="ORF">D0861_00117</name>
</gene>
<keyword evidence="4" id="KW-0274">FAD</keyword>
<dbReference type="NCBIfam" id="NF041359">
    <property type="entry name" value="GntG_guanitoxin"/>
    <property type="match status" value="1"/>
</dbReference>
<dbReference type="Pfam" id="PF01212">
    <property type="entry name" value="Beta_elim_lyase"/>
    <property type="match status" value="1"/>
</dbReference>
<dbReference type="GO" id="GO:0006545">
    <property type="term" value="P:glycine biosynthetic process"/>
    <property type="evidence" value="ECO:0007669"/>
    <property type="project" value="TreeGrafter"/>
</dbReference>
<dbReference type="InterPro" id="IPR015422">
    <property type="entry name" value="PyrdxlP-dep_Trfase_small"/>
</dbReference>
<dbReference type="InterPro" id="IPR036188">
    <property type="entry name" value="FAD/NAD-bd_sf"/>
</dbReference>
<dbReference type="Pfam" id="PF01494">
    <property type="entry name" value="FAD_binding_3"/>
    <property type="match status" value="1"/>
</dbReference>
<keyword evidence="7" id="KW-0456">Lyase</keyword>
<dbReference type="PRINTS" id="PR00420">
    <property type="entry name" value="RNGMNOXGNASE"/>
</dbReference>
<dbReference type="Gene3D" id="3.50.50.60">
    <property type="entry name" value="FAD/NAD(P)-binding domain"/>
    <property type="match status" value="1"/>
</dbReference>
<keyword evidence="5" id="KW-0663">Pyridoxal phosphate</keyword>
<dbReference type="SUPFAM" id="SSF51905">
    <property type="entry name" value="FAD/NAD(P)-binding domain"/>
    <property type="match status" value="1"/>
</dbReference>
<dbReference type="Gene3D" id="3.30.9.10">
    <property type="entry name" value="D-Amino Acid Oxidase, subunit A, domain 2"/>
    <property type="match status" value="1"/>
</dbReference>
<organism evidence="11 12">
    <name type="scientific">Hortaea werneckii</name>
    <name type="common">Black yeast</name>
    <name type="synonym">Cladosporium werneckii</name>
    <dbReference type="NCBI Taxonomy" id="91943"/>
    <lineage>
        <taxon>Eukaryota</taxon>
        <taxon>Fungi</taxon>
        <taxon>Dikarya</taxon>
        <taxon>Ascomycota</taxon>
        <taxon>Pezizomycotina</taxon>
        <taxon>Dothideomycetes</taxon>
        <taxon>Dothideomycetidae</taxon>
        <taxon>Mycosphaerellales</taxon>
        <taxon>Teratosphaeriaceae</taxon>
        <taxon>Hortaea</taxon>
    </lineage>
</organism>
<dbReference type="GO" id="GO:0005829">
    <property type="term" value="C:cytosol"/>
    <property type="evidence" value="ECO:0007669"/>
    <property type="project" value="TreeGrafter"/>
</dbReference>